<keyword evidence="1" id="KW-0732">Signal</keyword>
<name>A0A2S2R0V8_9HEMI</name>
<dbReference type="AlphaFoldDB" id="A0A2S2R0V8"/>
<gene>
    <name evidence="2" type="ORF">g.9989</name>
</gene>
<accession>A0A2S2R0V8</accession>
<evidence type="ECO:0000313" key="2">
    <source>
        <dbReference type="EMBL" id="MBY83661.1"/>
    </source>
</evidence>
<sequence length="104" mass="12395">MIIIIIIIVFMRFGRRPVALPDRSRSVFATTTTTTREDDDDDDVDYDNGLAHEQRLRRTEMENRIRHKLKKTNISSIYNNTTLYHLTVNVFLFFKIYDVDDLRI</sequence>
<dbReference type="EMBL" id="GGMS01014458">
    <property type="protein sequence ID" value="MBY83661.1"/>
    <property type="molecule type" value="Transcribed_RNA"/>
</dbReference>
<reference evidence="2" key="1">
    <citation type="submission" date="2018-04" db="EMBL/GenBank/DDBJ databases">
        <title>Transcriptome assembly of Sipha flava.</title>
        <authorList>
            <person name="Scully E.D."/>
            <person name="Geib S.M."/>
            <person name="Palmer N.A."/>
            <person name="Koch K."/>
            <person name="Bradshaw J."/>
            <person name="Heng-Moss T."/>
            <person name="Sarath G."/>
        </authorList>
    </citation>
    <scope>NUCLEOTIDE SEQUENCE</scope>
</reference>
<evidence type="ECO:0000256" key="1">
    <source>
        <dbReference type="SAM" id="SignalP"/>
    </source>
</evidence>
<feature type="signal peptide" evidence="1">
    <location>
        <begin position="1"/>
        <end position="19"/>
    </location>
</feature>
<proteinExistence type="predicted"/>
<feature type="chain" id="PRO_5015571246" evidence="1">
    <location>
        <begin position="20"/>
        <end position="104"/>
    </location>
</feature>
<protein>
    <submittedName>
        <fullName evidence="2">Uncharacterized protein</fullName>
    </submittedName>
</protein>
<organism evidence="2">
    <name type="scientific">Sipha flava</name>
    <name type="common">yellow sugarcane aphid</name>
    <dbReference type="NCBI Taxonomy" id="143950"/>
    <lineage>
        <taxon>Eukaryota</taxon>
        <taxon>Metazoa</taxon>
        <taxon>Ecdysozoa</taxon>
        <taxon>Arthropoda</taxon>
        <taxon>Hexapoda</taxon>
        <taxon>Insecta</taxon>
        <taxon>Pterygota</taxon>
        <taxon>Neoptera</taxon>
        <taxon>Paraneoptera</taxon>
        <taxon>Hemiptera</taxon>
        <taxon>Sternorrhyncha</taxon>
        <taxon>Aphidomorpha</taxon>
        <taxon>Aphidoidea</taxon>
        <taxon>Aphididae</taxon>
        <taxon>Sipha</taxon>
    </lineage>
</organism>